<dbReference type="Proteomes" id="UP001341135">
    <property type="component" value="Chromosome"/>
</dbReference>
<evidence type="ECO:0000313" key="1">
    <source>
        <dbReference type="EMBL" id="BES81399.1"/>
    </source>
</evidence>
<accession>A0ABN6ZMF5</accession>
<gene>
    <name evidence="1" type="ORF">PABY_09660</name>
</gene>
<dbReference type="EMBL" id="AP028907">
    <property type="protein sequence ID" value="BES81399.1"/>
    <property type="molecule type" value="Genomic_DNA"/>
</dbReference>
<organism evidence="1 2">
    <name type="scientific">Pyrodictium abyssi</name>
    <dbReference type="NCBI Taxonomy" id="54256"/>
    <lineage>
        <taxon>Archaea</taxon>
        <taxon>Thermoproteota</taxon>
        <taxon>Thermoprotei</taxon>
        <taxon>Desulfurococcales</taxon>
        <taxon>Pyrodictiaceae</taxon>
        <taxon>Pyrodictium</taxon>
    </lineage>
</organism>
<dbReference type="InterPro" id="IPR027417">
    <property type="entry name" value="P-loop_NTPase"/>
</dbReference>
<evidence type="ECO:0008006" key="3">
    <source>
        <dbReference type="Google" id="ProtNLM"/>
    </source>
</evidence>
<evidence type="ECO:0000313" key="2">
    <source>
        <dbReference type="Proteomes" id="UP001341135"/>
    </source>
</evidence>
<proteinExistence type="predicted"/>
<protein>
    <recommendedName>
        <fullName evidence="3">ATPase</fullName>
    </recommendedName>
</protein>
<keyword evidence="2" id="KW-1185">Reference proteome</keyword>
<dbReference type="SUPFAM" id="SSF52540">
    <property type="entry name" value="P-loop containing nucleoside triphosphate hydrolases"/>
    <property type="match status" value="1"/>
</dbReference>
<dbReference type="Gene3D" id="3.40.50.300">
    <property type="entry name" value="P-loop containing nucleotide triphosphate hydrolases"/>
    <property type="match status" value="1"/>
</dbReference>
<reference evidence="1 2" key="1">
    <citation type="submission" date="2023-09" db="EMBL/GenBank/DDBJ databases">
        <title>Pyrofollis japonicus gen. nov. sp. nov., a novel member of the family Pyrodictiaceae isolated from the Iheya North hydrothermal field.</title>
        <authorList>
            <person name="Miyazaki U."/>
            <person name="Sanari M."/>
            <person name="Tame A."/>
            <person name="Kitajima M."/>
            <person name="Okamoto A."/>
            <person name="Sawayama S."/>
            <person name="Miyazaki J."/>
            <person name="Takai K."/>
            <person name="Nakagawa S."/>
        </authorList>
    </citation>
    <scope>NUCLEOTIDE SEQUENCE [LARGE SCALE GENOMIC DNA]</scope>
    <source>
        <strain evidence="1 2">AV2</strain>
    </source>
</reference>
<sequence>MQEVAAPTSEGFVAMALRVLVSGILEFDSGKTWSVIALARSLLERGVRVALFKPVAGHNIWGSARTLRMSAELGMLVGNDVSAYMRYLGGIDPGVSNPVALALAYPDPLAFHGVSQYLSATVDTASMLVLARVHDCRAQRTQHYVFPVNVSRLTRAMRREVERLAERLGAAPAHPGETLESLSGPGAESVLEGCRERLEEDAEVLIVESFNNAVAPYNRIVDVVDFFVVVAPGRLMLYSGDRLRAAYELLGSVSRVDRILPVLSKPIATLELPIAESPIELAEHVGPIVDVIAP</sequence>
<name>A0ABN6ZMF5_9CREN</name>